<proteinExistence type="predicted"/>
<gene>
    <name evidence="2" type="ORF">OPV22_005028</name>
</gene>
<name>A0AAV8Q7Z9_ENSVE</name>
<sequence length="73" mass="8537">MPFTPALPQSALIWLHLLVRFGYHNMRCTFILSFGDLWINQWKHSPNATCIRHLTSDFSKWCMTSPLPTFLLS</sequence>
<evidence type="ECO:0000313" key="3">
    <source>
        <dbReference type="Proteomes" id="UP001222027"/>
    </source>
</evidence>
<evidence type="ECO:0000313" key="2">
    <source>
        <dbReference type="EMBL" id="KAJ8504142.1"/>
    </source>
</evidence>
<comment type="caution">
    <text evidence="2">The sequence shown here is derived from an EMBL/GenBank/DDBJ whole genome shotgun (WGS) entry which is preliminary data.</text>
</comment>
<feature type="chain" id="PRO_5043563772" description="Secreted protein" evidence="1">
    <location>
        <begin position="23"/>
        <end position="73"/>
    </location>
</feature>
<dbReference type="AlphaFoldDB" id="A0AAV8Q7Z9"/>
<accession>A0AAV8Q7Z9</accession>
<evidence type="ECO:0000256" key="1">
    <source>
        <dbReference type="SAM" id="SignalP"/>
    </source>
</evidence>
<evidence type="ECO:0008006" key="4">
    <source>
        <dbReference type="Google" id="ProtNLM"/>
    </source>
</evidence>
<dbReference type="EMBL" id="JAQQAF010000002">
    <property type="protein sequence ID" value="KAJ8504142.1"/>
    <property type="molecule type" value="Genomic_DNA"/>
</dbReference>
<organism evidence="2 3">
    <name type="scientific">Ensete ventricosum</name>
    <name type="common">Abyssinian banana</name>
    <name type="synonym">Musa ensete</name>
    <dbReference type="NCBI Taxonomy" id="4639"/>
    <lineage>
        <taxon>Eukaryota</taxon>
        <taxon>Viridiplantae</taxon>
        <taxon>Streptophyta</taxon>
        <taxon>Embryophyta</taxon>
        <taxon>Tracheophyta</taxon>
        <taxon>Spermatophyta</taxon>
        <taxon>Magnoliopsida</taxon>
        <taxon>Liliopsida</taxon>
        <taxon>Zingiberales</taxon>
        <taxon>Musaceae</taxon>
        <taxon>Ensete</taxon>
    </lineage>
</organism>
<feature type="signal peptide" evidence="1">
    <location>
        <begin position="1"/>
        <end position="22"/>
    </location>
</feature>
<dbReference type="Proteomes" id="UP001222027">
    <property type="component" value="Unassembled WGS sequence"/>
</dbReference>
<protein>
    <recommendedName>
        <fullName evidence="4">Secreted protein</fullName>
    </recommendedName>
</protein>
<keyword evidence="3" id="KW-1185">Reference proteome</keyword>
<reference evidence="2 3" key="1">
    <citation type="submission" date="2022-12" db="EMBL/GenBank/DDBJ databases">
        <title>Chromosome-scale assembly of the Ensete ventricosum genome.</title>
        <authorList>
            <person name="Dussert Y."/>
            <person name="Stocks J."/>
            <person name="Wendawek A."/>
            <person name="Woldeyes F."/>
            <person name="Nichols R.A."/>
            <person name="Borrell J.S."/>
        </authorList>
    </citation>
    <scope>NUCLEOTIDE SEQUENCE [LARGE SCALE GENOMIC DNA]</scope>
    <source>
        <strain evidence="3">cv. Maze</strain>
        <tissue evidence="2">Seeds</tissue>
    </source>
</reference>
<keyword evidence="1" id="KW-0732">Signal</keyword>